<feature type="binding site" evidence="10">
    <location>
        <position position="103"/>
    </location>
    <ligand>
        <name>L-glutamate</name>
        <dbReference type="ChEBI" id="CHEBI:29985"/>
    </ligand>
</feature>
<proteinExistence type="inferred from homology"/>
<evidence type="ECO:0000256" key="11">
    <source>
        <dbReference type="RuleBase" id="RU368036"/>
    </source>
</evidence>
<evidence type="ECO:0000256" key="4">
    <source>
        <dbReference type="ARBA" id="ARBA00022679"/>
    </source>
</evidence>
<dbReference type="SUPFAM" id="SSF56235">
    <property type="entry name" value="N-terminal nucleophile aminohydrolases (Ntn hydrolases)"/>
    <property type="match status" value="1"/>
</dbReference>
<feature type="chain" id="PRO_5028960620" description="Glutathione hydrolase proenzyme" evidence="12">
    <location>
        <begin position="28"/>
        <end position="571"/>
    </location>
</feature>
<comment type="PTM">
    <text evidence="11">Cleaved by autocatalysis into a large and a small subunit.</text>
</comment>
<feature type="active site" description="Nucleophile" evidence="9">
    <location>
        <position position="380"/>
    </location>
</feature>
<dbReference type="GO" id="GO:0006750">
    <property type="term" value="P:glutathione biosynthetic process"/>
    <property type="evidence" value="ECO:0007669"/>
    <property type="project" value="UniProtKB-KW"/>
</dbReference>
<comment type="similarity">
    <text evidence="3 11">Belongs to the gamma-glutamyltransferase family.</text>
</comment>
<evidence type="ECO:0000313" key="14">
    <source>
        <dbReference type="Proteomes" id="UP000494108"/>
    </source>
</evidence>
<organism evidence="13 14">
    <name type="scientific">Achromobacter pestifer</name>
    <dbReference type="NCBI Taxonomy" id="1353889"/>
    <lineage>
        <taxon>Bacteria</taxon>
        <taxon>Pseudomonadati</taxon>
        <taxon>Pseudomonadota</taxon>
        <taxon>Betaproteobacteria</taxon>
        <taxon>Burkholderiales</taxon>
        <taxon>Alcaligenaceae</taxon>
        <taxon>Achromobacter</taxon>
    </lineage>
</organism>
<keyword evidence="11" id="KW-0317">Glutathione biosynthesis</keyword>
<dbReference type="InterPro" id="IPR000101">
    <property type="entry name" value="GGT_peptidase"/>
</dbReference>
<dbReference type="PRINTS" id="PR01210">
    <property type="entry name" value="GGTRANSPTASE"/>
</dbReference>
<sequence>MQGLTRSPLLIAVLSASAWFVALPAQAVSPPPAQGQNGMVASAHKLASQIGVDVLKQGGNAVDAAVAVGYALAVTLPQAGNLGGGGFLVIRMADGRETMVDFREAAPLAASADMYLDQDGKVRREMVSRSWLGAAVPGTVAGLEYARQHYGTLPSKPLVMPAVALARDGYALTQWDDVVVHGDLLTTFAKTDAYVGKYFLNGGKPYRAGETFRQPALAKTLQTIADNGPQAFYQGWIADETVRASKAGGGIFTPEDFTQYQALTYKPIHCSYRGYELVSAAPPSSGGISLCESLNVLENVSLKDMGQRSAASTHLYIETLRRAFADRNVELGDPRFVDNPVDNLISKSYAQQVRASIDLGRATPSSAIKGGTPVKEGNHTTHYSIVDKAGNAVSVTYSLGLRFGTGKVAGDAGFFLNDTMEGFTAKVGAPNVFGLIQGKANAIAPAKRSLSSMTPTVVLKDGKVYMVTGSPGGPRIITTTLQTILNVIDYGMDVQAAVDAPRIHHQWLPDTVYLEAGALSPDTRAMLEKMGHHFTVEENWSVADAIVVDRSRGLIFGGHDNRAPAGAALGY</sequence>
<keyword evidence="4 11" id="KW-0808">Transferase</keyword>
<dbReference type="EC" id="2.3.2.2" evidence="11"/>
<feature type="binding site" evidence="10">
    <location>
        <begin position="451"/>
        <end position="452"/>
    </location>
    <ligand>
        <name>L-glutamate</name>
        <dbReference type="ChEBI" id="CHEBI:29985"/>
    </ligand>
</feature>
<protein>
    <recommendedName>
        <fullName evidence="11">Glutathione hydrolase proenzyme</fullName>
        <ecNumber evidence="11">2.3.2.2</ecNumber>
        <ecNumber evidence="11">3.4.19.13</ecNumber>
    </recommendedName>
    <component>
        <recommendedName>
            <fullName evidence="11">Glutathione hydrolase large chain</fullName>
        </recommendedName>
    </component>
    <component>
        <recommendedName>
            <fullName evidence="11">Glutathione hydrolase small chain</fullName>
        </recommendedName>
    </component>
</protein>
<dbReference type="EC" id="3.4.19.13" evidence="11"/>
<accession>A0A6S6Z6H9</accession>
<evidence type="ECO:0000256" key="10">
    <source>
        <dbReference type="PIRSR" id="PIRSR600101-2"/>
    </source>
</evidence>
<dbReference type="GO" id="GO:0036374">
    <property type="term" value="F:glutathione hydrolase activity"/>
    <property type="evidence" value="ECO:0007669"/>
    <property type="project" value="UniProtKB-UniRule"/>
</dbReference>
<keyword evidence="5 11" id="KW-0378">Hydrolase</keyword>
<dbReference type="GO" id="GO:0006751">
    <property type="term" value="P:glutathione catabolic process"/>
    <property type="evidence" value="ECO:0007669"/>
    <property type="project" value="UniProtKB-UniRule"/>
</dbReference>
<dbReference type="Gene3D" id="1.10.246.130">
    <property type="match status" value="1"/>
</dbReference>
<reference evidence="13 14" key="1">
    <citation type="submission" date="2020-04" db="EMBL/GenBank/DDBJ databases">
        <authorList>
            <person name="De Canck E."/>
        </authorList>
    </citation>
    <scope>NUCLEOTIDE SEQUENCE [LARGE SCALE GENOMIC DNA]</scope>
    <source>
        <strain evidence="13 14">LMG 3431</strain>
    </source>
</reference>
<evidence type="ECO:0000256" key="12">
    <source>
        <dbReference type="SAM" id="SignalP"/>
    </source>
</evidence>
<comment type="catalytic activity">
    <reaction evidence="2 11">
        <text>glutathione + H2O = L-cysteinylglycine + L-glutamate</text>
        <dbReference type="Rhea" id="RHEA:28807"/>
        <dbReference type="ChEBI" id="CHEBI:15377"/>
        <dbReference type="ChEBI" id="CHEBI:29985"/>
        <dbReference type="ChEBI" id="CHEBI:57925"/>
        <dbReference type="ChEBI" id="CHEBI:61694"/>
        <dbReference type="EC" id="3.4.19.13"/>
    </reaction>
</comment>
<dbReference type="InterPro" id="IPR029055">
    <property type="entry name" value="Ntn_hydrolases_N"/>
</dbReference>
<comment type="catalytic activity">
    <reaction evidence="1 11">
        <text>an S-substituted glutathione + H2O = an S-substituted L-cysteinylglycine + L-glutamate</text>
        <dbReference type="Rhea" id="RHEA:59468"/>
        <dbReference type="ChEBI" id="CHEBI:15377"/>
        <dbReference type="ChEBI" id="CHEBI:29985"/>
        <dbReference type="ChEBI" id="CHEBI:90779"/>
        <dbReference type="ChEBI" id="CHEBI:143103"/>
        <dbReference type="EC" id="3.4.19.13"/>
    </reaction>
</comment>
<evidence type="ECO:0000256" key="5">
    <source>
        <dbReference type="ARBA" id="ARBA00022801"/>
    </source>
</evidence>
<dbReference type="Pfam" id="PF01019">
    <property type="entry name" value="G_glu_transpept"/>
    <property type="match status" value="1"/>
</dbReference>
<dbReference type="UniPathway" id="UPA00204"/>
<dbReference type="InterPro" id="IPR043137">
    <property type="entry name" value="GGT_ssub_C"/>
</dbReference>
<comment type="pathway">
    <text evidence="11">Sulfur metabolism; glutathione metabolism.</text>
</comment>
<evidence type="ECO:0000256" key="7">
    <source>
        <dbReference type="ARBA" id="ARBA00023315"/>
    </source>
</evidence>
<feature type="signal peptide" evidence="12">
    <location>
        <begin position="1"/>
        <end position="27"/>
    </location>
</feature>
<evidence type="ECO:0000256" key="1">
    <source>
        <dbReference type="ARBA" id="ARBA00001049"/>
    </source>
</evidence>
<dbReference type="AlphaFoldDB" id="A0A6S6Z6H9"/>
<dbReference type="GO" id="GO:0103068">
    <property type="term" value="F:leukotriene C4 gamma-glutamyl transferase activity"/>
    <property type="evidence" value="ECO:0007669"/>
    <property type="project" value="UniProtKB-EC"/>
</dbReference>
<gene>
    <name evidence="13" type="primary">ggt_1</name>
    <name evidence="13" type="ORF">LMG3431_01307</name>
</gene>
<evidence type="ECO:0000256" key="9">
    <source>
        <dbReference type="PIRSR" id="PIRSR600101-1"/>
    </source>
</evidence>
<comment type="subunit">
    <text evidence="11">This enzyme consists of two polypeptide chains, which are synthesized in precursor form from a single polypeptide.</text>
</comment>
<keyword evidence="6 11" id="KW-0865">Zymogen</keyword>
<dbReference type="EMBL" id="CADIJX010000001">
    <property type="protein sequence ID" value="CAB3631290.1"/>
    <property type="molecule type" value="Genomic_DNA"/>
</dbReference>
<keyword evidence="7 11" id="KW-0012">Acyltransferase</keyword>
<evidence type="ECO:0000256" key="8">
    <source>
        <dbReference type="ARBA" id="ARBA00047417"/>
    </source>
</evidence>
<dbReference type="Gene3D" id="3.60.20.40">
    <property type="match status" value="1"/>
</dbReference>
<comment type="catalytic activity">
    <reaction evidence="8 11">
        <text>an N-terminal (5-L-glutamyl)-[peptide] + an alpha-amino acid = 5-L-glutamyl amino acid + an N-terminal L-alpha-aminoacyl-[peptide]</text>
        <dbReference type="Rhea" id="RHEA:23904"/>
        <dbReference type="Rhea" id="RHEA-COMP:9780"/>
        <dbReference type="Rhea" id="RHEA-COMP:9795"/>
        <dbReference type="ChEBI" id="CHEBI:77644"/>
        <dbReference type="ChEBI" id="CHEBI:78597"/>
        <dbReference type="ChEBI" id="CHEBI:78599"/>
        <dbReference type="ChEBI" id="CHEBI:78608"/>
        <dbReference type="EC" id="2.3.2.2"/>
    </reaction>
</comment>
<keyword evidence="12" id="KW-0732">Signal</keyword>
<dbReference type="NCBIfam" id="TIGR00066">
    <property type="entry name" value="g_glut_trans"/>
    <property type="match status" value="1"/>
</dbReference>
<feature type="binding site" evidence="10">
    <location>
        <position position="473"/>
    </location>
    <ligand>
        <name>L-glutamate</name>
        <dbReference type="ChEBI" id="CHEBI:29985"/>
    </ligand>
</feature>
<dbReference type="RefSeq" id="WP_175173567.1">
    <property type="nucleotide sequence ID" value="NZ_CADIJX010000001.1"/>
</dbReference>
<dbReference type="Proteomes" id="UP000494108">
    <property type="component" value="Unassembled WGS sequence"/>
</dbReference>
<name>A0A6S6Z6H9_9BURK</name>
<evidence type="ECO:0000256" key="6">
    <source>
        <dbReference type="ARBA" id="ARBA00023145"/>
    </source>
</evidence>
<keyword evidence="14" id="KW-1185">Reference proteome</keyword>
<dbReference type="PANTHER" id="PTHR43199">
    <property type="entry name" value="GLUTATHIONE HYDROLASE"/>
    <property type="match status" value="1"/>
</dbReference>
<evidence type="ECO:0000256" key="2">
    <source>
        <dbReference type="ARBA" id="ARBA00001089"/>
    </source>
</evidence>
<evidence type="ECO:0000313" key="13">
    <source>
        <dbReference type="EMBL" id="CAB3631290.1"/>
    </source>
</evidence>
<dbReference type="InterPro" id="IPR043138">
    <property type="entry name" value="GGT_lsub"/>
</dbReference>
<evidence type="ECO:0000256" key="3">
    <source>
        <dbReference type="ARBA" id="ARBA00009381"/>
    </source>
</evidence>
<dbReference type="InterPro" id="IPR051792">
    <property type="entry name" value="GGT_bact"/>
</dbReference>
<dbReference type="PANTHER" id="PTHR43199:SF1">
    <property type="entry name" value="GLUTATHIONE HYDROLASE PROENZYME"/>
    <property type="match status" value="1"/>
</dbReference>